<dbReference type="RefSeq" id="WP_344499986.1">
    <property type="nucleotide sequence ID" value="NZ_BAAAQD010000001.1"/>
</dbReference>
<gene>
    <name evidence="5" type="ORF">GCM10009827_010360</name>
</gene>
<feature type="domain" description="HTH araC/xylS-type" evidence="4">
    <location>
        <begin position="244"/>
        <end position="342"/>
    </location>
</feature>
<comment type="caution">
    <text evidence="5">The sequence shown here is derived from an EMBL/GenBank/DDBJ whole genome shotgun (WGS) entry which is preliminary data.</text>
</comment>
<dbReference type="InterPro" id="IPR029062">
    <property type="entry name" value="Class_I_gatase-like"/>
</dbReference>
<feature type="region of interest" description="Disordered" evidence="3">
    <location>
        <begin position="341"/>
        <end position="368"/>
    </location>
</feature>
<accession>A0ABN1ZN26</accession>
<evidence type="ECO:0000256" key="2">
    <source>
        <dbReference type="ARBA" id="ARBA00023163"/>
    </source>
</evidence>
<protein>
    <submittedName>
        <fullName evidence="5">DJ-1/PfpI family protein</fullName>
    </submittedName>
</protein>
<dbReference type="InterPro" id="IPR052158">
    <property type="entry name" value="INH-QAR"/>
</dbReference>
<dbReference type="SUPFAM" id="SSF52317">
    <property type="entry name" value="Class I glutamine amidotransferase-like"/>
    <property type="match status" value="1"/>
</dbReference>
<keyword evidence="2" id="KW-0804">Transcription</keyword>
<dbReference type="SMART" id="SM00342">
    <property type="entry name" value="HTH_ARAC"/>
    <property type="match status" value="1"/>
</dbReference>
<dbReference type="Gene3D" id="3.40.50.880">
    <property type="match status" value="1"/>
</dbReference>
<sequence>MLSATGAAGMSAGAVWEDAEMANASGDGVARRVVVVGYDGSELLDIACVTSTLDLAVRVAGRALYRTELVSPNGQPIRCDSGLELHSHGSLQRATGAIDTLVVSGGRGHEAAAADPAIVAHVRRLATLARRVASVCTGATVLAAAGLLDGRRATTHWHYADALARQYPSVHVDARPIFIRDGRVATSAGVTSALDLTLALVTEDCGPDLARIVAQALVTYLQRPGNQAQMSVFTAPNPDHVTVREAVAYVTAHLATTLDTATVAKHCDVSARQLHRLFIEHLGMPPGRFVRRTRLDTAARLLSTTGHPIGLVARWCGFTSLETLRQAFVAQYGVPPSQYRSMSTALSAGPKPARSRDAGGPCPECQDS</sequence>
<reference evidence="5 6" key="1">
    <citation type="journal article" date="2019" name="Int. J. Syst. Evol. Microbiol.">
        <title>The Global Catalogue of Microorganisms (GCM) 10K type strain sequencing project: providing services to taxonomists for standard genome sequencing and annotation.</title>
        <authorList>
            <consortium name="The Broad Institute Genomics Platform"/>
            <consortium name="The Broad Institute Genome Sequencing Center for Infectious Disease"/>
            <person name="Wu L."/>
            <person name="Ma J."/>
        </authorList>
    </citation>
    <scope>NUCLEOTIDE SEQUENCE [LARGE SCALE GENOMIC DNA]</scope>
    <source>
        <strain evidence="5 6">JCM 15933</strain>
    </source>
</reference>
<dbReference type="EMBL" id="BAAAQD010000001">
    <property type="protein sequence ID" value="GAA1501347.1"/>
    <property type="molecule type" value="Genomic_DNA"/>
</dbReference>
<dbReference type="PROSITE" id="PS01124">
    <property type="entry name" value="HTH_ARAC_FAMILY_2"/>
    <property type="match status" value="1"/>
</dbReference>
<dbReference type="PANTHER" id="PTHR43130:SF3">
    <property type="entry name" value="HTH-TYPE TRANSCRIPTIONAL REGULATOR RV1931C"/>
    <property type="match status" value="1"/>
</dbReference>
<dbReference type="SUPFAM" id="SSF46689">
    <property type="entry name" value="Homeodomain-like"/>
    <property type="match status" value="2"/>
</dbReference>
<dbReference type="Pfam" id="PF01965">
    <property type="entry name" value="DJ-1_PfpI"/>
    <property type="match status" value="1"/>
</dbReference>
<dbReference type="Proteomes" id="UP001501470">
    <property type="component" value="Unassembled WGS sequence"/>
</dbReference>
<evidence type="ECO:0000313" key="6">
    <source>
        <dbReference type="Proteomes" id="UP001501470"/>
    </source>
</evidence>
<dbReference type="Pfam" id="PF12833">
    <property type="entry name" value="HTH_18"/>
    <property type="match status" value="1"/>
</dbReference>
<dbReference type="InterPro" id="IPR018060">
    <property type="entry name" value="HTH_AraC"/>
</dbReference>
<proteinExistence type="predicted"/>
<dbReference type="CDD" id="cd03137">
    <property type="entry name" value="GATase1_AraC_1"/>
    <property type="match status" value="1"/>
</dbReference>
<keyword evidence="1" id="KW-0805">Transcription regulation</keyword>
<keyword evidence="6" id="KW-1185">Reference proteome</keyword>
<dbReference type="InterPro" id="IPR002818">
    <property type="entry name" value="DJ-1/PfpI"/>
</dbReference>
<name>A0ABN1ZN26_9ACTN</name>
<dbReference type="InterPro" id="IPR009057">
    <property type="entry name" value="Homeodomain-like_sf"/>
</dbReference>
<organism evidence="5 6">
    <name type="scientific">Dactylosporangium maewongense</name>
    <dbReference type="NCBI Taxonomy" id="634393"/>
    <lineage>
        <taxon>Bacteria</taxon>
        <taxon>Bacillati</taxon>
        <taxon>Actinomycetota</taxon>
        <taxon>Actinomycetes</taxon>
        <taxon>Micromonosporales</taxon>
        <taxon>Micromonosporaceae</taxon>
        <taxon>Dactylosporangium</taxon>
    </lineage>
</organism>
<dbReference type="Gene3D" id="1.10.10.60">
    <property type="entry name" value="Homeodomain-like"/>
    <property type="match status" value="1"/>
</dbReference>
<evidence type="ECO:0000256" key="1">
    <source>
        <dbReference type="ARBA" id="ARBA00023015"/>
    </source>
</evidence>
<evidence type="ECO:0000259" key="4">
    <source>
        <dbReference type="PROSITE" id="PS01124"/>
    </source>
</evidence>
<evidence type="ECO:0000256" key="3">
    <source>
        <dbReference type="SAM" id="MobiDB-lite"/>
    </source>
</evidence>
<evidence type="ECO:0000313" key="5">
    <source>
        <dbReference type="EMBL" id="GAA1501347.1"/>
    </source>
</evidence>
<dbReference type="PANTHER" id="PTHR43130">
    <property type="entry name" value="ARAC-FAMILY TRANSCRIPTIONAL REGULATOR"/>
    <property type="match status" value="1"/>
</dbReference>